<dbReference type="InterPro" id="IPR027417">
    <property type="entry name" value="P-loop_NTPase"/>
</dbReference>
<evidence type="ECO:0000313" key="6">
    <source>
        <dbReference type="EMBL" id="KIW02475.1"/>
    </source>
</evidence>
<dbReference type="VEuPathDB" id="FungiDB:PV09_06280"/>
<dbReference type="OrthoDB" id="269151at2759"/>
<proteinExistence type="inferred from homology"/>
<dbReference type="InterPro" id="IPR016478">
    <property type="entry name" value="GTPase_MTG1"/>
</dbReference>
<keyword evidence="2 3" id="KW-0342">GTP-binding</keyword>
<gene>
    <name evidence="6" type="ORF">PV09_06280</name>
</gene>
<dbReference type="InterPro" id="IPR006073">
    <property type="entry name" value="GTP-bd"/>
</dbReference>
<dbReference type="Gene3D" id="1.10.1580.10">
    <property type="match status" value="1"/>
</dbReference>
<comment type="subcellular location">
    <subcellularLocation>
        <location evidence="3">Mitochondrion inner membrane</location>
        <topology evidence="3">Peripheral membrane protein</topology>
    </subcellularLocation>
</comment>
<dbReference type="InterPro" id="IPR030378">
    <property type="entry name" value="G_CP_dom"/>
</dbReference>
<evidence type="ECO:0000256" key="2">
    <source>
        <dbReference type="ARBA" id="ARBA00023134"/>
    </source>
</evidence>
<keyword evidence="7" id="KW-1185">Reference proteome</keyword>
<dbReference type="RefSeq" id="XP_016212344.1">
    <property type="nucleotide sequence ID" value="XM_016359896.1"/>
</dbReference>
<dbReference type="InParanoid" id="A0A0D2A7F7"/>
<protein>
    <recommendedName>
        <fullName evidence="3">Mitochondrial GTPase 1</fullName>
    </recommendedName>
</protein>
<dbReference type="PROSITE" id="PS51721">
    <property type="entry name" value="G_CP"/>
    <property type="match status" value="1"/>
</dbReference>
<sequence>MSSFSPRTIFPTLQNLPRSYFLGHHAKGLSQMKRMLSQVDLIIECRDYRVPITSQNPLFEESLGAKPRLIVYTKKDLGSSGRPGEAKHEKIISEWHKPDPCIFLSNQERTDIQSVLRFARSFTSSSTSITGSRMMVVGMPNVGKSTLLNALRNVSLGKGKAAKTGDQPGVTRKVSSSVKIIEGSASGFDTVYLLDTPGVFVPYVPDAEAMLKLAMCGSVKDSVIPYGTLADYCLYRVNLHDPTVYSAYHEPTNNVLDLLDGVARATGRLQKGGKPDLEASALWFLQQWRTGKMGRFVLDQVSEEDLKKRKEEGLGRISFHQALKRAKEDRKKTEAVR</sequence>
<organism evidence="6 7">
    <name type="scientific">Verruconis gallopava</name>
    <dbReference type="NCBI Taxonomy" id="253628"/>
    <lineage>
        <taxon>Eukaryota</taxon>
        <taxon>Fungi</taxon>
        <taxon>Dikarya</taxon>
        <taxon>Ascomycota</taxon>
        <taxon>Pezizomycotina</taxon>
        <taxon>Dothideomycetes</taxon>
        <taxon>Pleosporomycetidae</taxon>
        <taxon>Venturiales</taxon>
        <taxon>Sympoventuriaceae</taxon>
        <taxon>Verruconis</taxon>
    </lineage>
</organism>
<keyword evidence="3" id="KW-0496">Mitochondrion</keyword>
<comment type="function">
    <text evidence="3">Mitochondrial GTPase involved in assembly of the large ribosomal subunit. Plays a role in expression of the mitochondrial translational machinery.</text>
</comment>
<dbReference type="EMBL" id="KN847549">
    <property type="protein sequence ID" value="KIW02475.1"/>
    <property type="molecule type" value="Genomic_DNA"/>
</dbReference>
<name>A0A0D2A7F7_9PEZI</name>
<dbReference type="GO" id="GO:0005743">
    <property type="term" value="C:mitochondrial inner membrane"/>
    <property type="evidence" value="ECO:0007669"/>
    <property type="project" value="UniProtKB-SubCell"/>
</dbReference>
<dbReference type="CDD" id="cd01856">
    <property type="entry name" value="YlqF"/>
    <property type="match status" value="1"/>
</dbReference>
<dbReference type="STRING" id="253628.A0A0D2A7F7"/>
<keyword evidence="1 3" id="KW-0547">Nucleotide-binding</keyword>
<dbReference type="PANTHER" id="PTHR45782">
    <property type="entry name" value="MITOCHONDRIAL RIBOSOME-ASSOCIATED GTPASE 1"/>
    <property type="match status" value="1"/>
</dbReference>
<feature type="domain" description="CP-type G" evidence="5">
    <location>
        <begin position="29"/>
        <end position="202"/>
    </location>
</feature>
<dbReference type="Pfam" id="PF01926">
    <property type="entry name" value="MMR_HSR1"/>
    <property type="match status" value="1"/>
</dbReference>
<dbReference type="SUPFAM" id="SSF52540">
    <property type="entry name" value="P-loop containing nucleoside triphosphate hydrolases"/>
    <property type="match status" value="1"/>
</dbReference>
<evidence type="ECO:0000313" key="7">
    <source>
        <dbReference type="Proteomes" id="UP000053259"/>
    </source>
</evidence>
<dbReference type="PIRSF" id="PIRSF006230">
    <property type="entry name" value="MG442"/>
    <property type="match status" value="1"/>
</dbReference>
<reference evidence="6 7" key="1">
    <citation type="submission" date="2015-01" db="EMBL/GenBank/DDBJ databases">
        <title>The Genome Sequence of Ochroconis gallopava CBS43764.</title>
        <authorList>
            <consortium name="The Broad Institute Genomics Platform"/>
            <person name="Cuomo C."/>
            <person name="de Hoog S."/>
            <person name="Gorbushina A."/>
            <person name="Stielow B."/>
            <person name="Teixiera M."/>
            <person name="Abouelleil A."/>
            <person name="Chapman S.B."/>
            <person name="Priest M."/>
            <person name="Young S.K."/>
            <person name="Wortman J."/>
            <person name="Nusbaum C."/>
            <person name="Birren B."/>
        </authorList>
    </citation>
    <scope>NUCLEOTIDE SEQUENCE [LARGE SCALE GENOMIC DNA]</scope>
    <source>
        <strain evidence="6 7">CBS 43764</strain>
    </source>
</reference>
<dbReference type="GO" id="GO:0005525">
    <property type="term" value="F:GTP binding"/>
    <property type="evidence" value="ECO:0007669"/>
    <property type="project" value="UniProtKB-KW"/>
</dbReference>
<evidence type="ECO:0000256" key="3">
    <source>
        <dbReference type="PIRNR" id="PIRNR006230"/>
    </source>
</evidence>
<evidence type="ECO:0000259" key="5">
    <source>
        <dbReference type="PROSITE" id="PS51721"/>
    </source>
</evidence>
<dbReference type="Proteomes" id="UP000053259">
    <property type="component" value="Unassembled WGS sequence"/>
</dbReference>
<dbReference type="FunCoup" id="A0A0D2A7F7">
    <property type="interactions" value="710"/>
</dbReference>
<dbReference type="HOGENOM" id="CLU_011106_0_1_1"/>
<dbReference type="PANTHER" id="PTHR45782:SF4">
    <property type="entry name" value="MITOCHONDRIAL RIBOSOME-ASSOCIATED GTPASE 1"/>
    <property type="match status" value="1"/>
</dbReference>
<accession>A0A0D2A7F7</accession>
<dbReference type="GeneID" id="27314253"/>
<dbReference type="Gene3D" id="3.40.50.300">
    <property type="entry name" value="P-loop containing nucleotide triphosphate hydrolases"/>
    <property type="match status" value="1"/>
</dbReference>
<feature type="binding site" evidence="4">
    <location>
        <position position="198"/>
    </location>
    <ligand>
        <name>GTP</name>
        <dbReference type="ChEBI" id="CHEBI:37565"/>
    </ligand>
</feature>
<dbReference type="GO" id="GO:0003924">
    <property type="term" value="F:GTPase activity"/>
    <property type="evidence" value="ECO:0007669"/>
    <property type="project" value="TreeGrafter"/>
</dbReference>
<dbReference type="InterPro" id="IPR023179">
    <property type="entry name" value="GTP-bd_ortho_bundle_sf"/>
</dbReference>
<evidence type="ECO:0000256" key="1">
    <source>
        <dbReference type="ARBA" id="ARBA00022741"/>
    </source>
</evidence>
<feature type="binding site" evidence="4">
    <location>
        <begin position="141"/>
        <end position="146"/>
    </location>
    <ligand>
        <name>GTP</name>
        <dbReference type="ChEBI" id="CHEBI:37565"/>
    </ligand>
</feature>
<dbReference type="GO" id="GO:0032543">
    <property type="term" value="P:mitochondrial translation"/>
    <property type="evidence" value="ECO:0007669"/>
    <property type="project" value="TreeGrafter"/>
</dbReference>
<comment type="similarity">
    <text evidence="3">Belongs to the TRAFAC class YlqF/YawG GTPase family. MTG1 subfamily.</text>
</comment>
<dbReference type="AlphaFoldDB" id="A0A0D2A7F7"/>
<evidence type="ECO:0000256" key="4">
    <source>
        <dbReference type="PIRSR" id="PIRSR006230-1"/>
    </source>
</evidence>